<sequence>MIQYLDNIHHKDSKNFFLIAGPCIIEGEDMALRIAEKVIQITDKYNIPYIFKGSFKKSQQKPCRFFYNHR</sequence>
<dbReference type="EC" id="2.5.1.55" evidence="5"/>
<evidence type="ECO:0000256" key="3">
    <source>
        <dbReference type="ARBA" id="ARBA00004845"/>
    </source>
</evidence>
<evidence type="ECO:0000313" key="10">
    <source>
        <dbReference type="EMBL" id="STC97016.1"/>
    </source>
</evidence>
<dbReference type="PANTHER" id="PTHR21057">
    <property type="entry name" value="PHOSPHO-2-DEHYDRO-3-DEOXYHEPTONATE ALDOLASE"/>
    <property type="match status" value="1"/>
</dbReference>
<dbReference type="GO" id="GO:0008676">
    <property type="term" value="F:3-deoxy-8-phosphooctulonate synthase activity"/>
    <property type="evidence" value="ECO:0007669"/>
    <property type="project" value="UniProtKB-EC"/>
</dbReference>
<dbReference type="EMBL" id="UFVQ01000003">
    <property type="protein sequence ID" value="STC97016.1"/>
    <property type="molecule type" value="Genomic_DNA"/>
</dbReference>
<dbReference type="InterPro" id="IPR013785">
    <property type="entry name" value="Aldolase_TIM"/>
</dbReference>
<proteinExistence type="inferred from homology"/>
<evidence type="ECO:0000256" key="5">
    <source>
        <dbReference type="ARBA" id="ARBA00012693"/>
    </source>
</evidence>
<evidence type="ECO:0000256" key="8">
    <source>
        <dbReference type="ARBA" id="ARBA00049112"/>
    </source>
</evidence>
<dbReference type="InterPro" id="IPR006218">
    <property type="entry name" value="DAHP1/KDSA"/>
</dbReference>
<protein>
    <recommendedName>
        <fullName evidence="5">3-deoxy-8-phosphooctulonate synthase</fullName>
        <ecNumber evidence="5">2.5.1.55</ecNumber>
    </recommendedName>
</protein>
<dbReference type="SUPFAM" id="SSF51569">
    <property type="entry name" value="Aldolase"/>
    <property type="match status" value="1"/>
</dbReference>
<evidence type="ECO:0000256" key="4">
    <source>
        <dbReference type="ARBA" id="ARBA00010499"/>
    </source>
</evidence>
<comment type="catalytic activity">
    <reaction evidence="8">
        <text>D-arabinose 5-phosphate + phosphoenolpyruvate + H2O = 3-deoxy-alpha-D-manno-2-octulosonate-8-phosphate + phosphate</text>
        <dbReference type="Rhea" id="RHEA:14053"/>
        <dbReference type="ChEBI" id="CHEBI:15377"/>
        <dbReference type="ChEBI" id="CHEBI:43474"/>
        <dbReference type="ChEBI" id="CHEBI:57693"/>
        <dbReference type="ChEBI" id="CHEBI:58702"/>
        <dbReference type="ChEBI" id="CHEBI:85985"/>
        <dbReference type="EC" id="2.5.1.55"/>
    </reaction>
</comment>
<dbReference type="Pfam" id="PF00793">
    <property type="entry name" value="DAHP_synth_1"/>
    <property type="match status" value="1"/>
</dbReference>
<dbReference type="Proteomes" id="UP000255224">
    <property type="component" value="Unassembled WGS sequence"/>
</dbReference>
<keyword evidence="6" id="KW-0963">Cytoplasm</keyword>
<comment type="subcellular location">
    <subcellularLocation>
        <location evidence="1">Cytoplasm</location>
    </subcellularLocation>
</comment>
<organism evidence="10 11">
    <name type="scientific">Chryseobacterium carnipullorum</name>
    <dbReference type="NCBI Taxonomy" id="1124835"/>
    <lineage>
        <taxon>Bacteria</taxon>
        <taxon>Pseudomonadati</taxon>
        <taxon>Bacteroidota</taxon>
        <taxon>Flavobacteriia</taxon>
        <taxon>Flavobacteriales</taxon>
        <taxon>Weeksellaceae</taxon>
        <taxon>Chryseobacterium group</taxon>
        <taxon>Chryseobacterium</taxon>
    </lineage>
</organism>
<reference evidence="10 11" key="1">
    <citation type="submission" date="2018-06" db="EMBL/GenBank/DDBJ databases">
        <authorList>
            <consortium name="Pathogen Informatics"/>
            <person name="Doyle S."/>
        </authorList>
    </citation>
    <scope>NUCLEOTIDE SEQUENCE [LARGE SCALE GENOMIC DNA]</scope>
    <source>
        <strain evidence="10 11">NCTC13533</strain>
    </source>
</reference>
<gene>
    <name evidence="10" type="primary">kdsA_1</name>
    <name evidence="10" type="ORF">NCTC13533_02326</name>
</gene>
<name>A0A376DWS5_CHRCU</name>
<accession>A0A376DWS5</accession>
<evidence type="ECO:0000256" key="2">
    <source>
        <dbReference type="ARBA" id="ARBA00004756"/>
    </source>
</evidence>
<keyword evidence="7 10" id="KW-0808">Transferase</keyword>
<comment type="similarity">
    <text evidence="4">Belongs to the KdsA family.</text>
</comment>
<dbReference type="InterPro" id="IPR006269">
    <property type="entry name" value="KDO8P_synthase"/>
</dbReference>
<comment type="pathway">
    <text evidence="2">Bacterial outer membrane biogenesis; lipopolysaccharide biosynthesis.</text>
</comment>
<evidence type="ECO:0000259" key="9">
    <source>
        <dbReference type="Pfam" id="PF00793"/>
    </source>
</evidence>
<comment type="pathway">
    <text evidence="3">Carbohydrate biosynthesis; 3-deoxy-D-manno-octulosonate biosynthesis; 3-deoxy-D-manno-octulosonate from D-ribulose 5-phosphate: step 2/3.</text>
</comment>
<evidence type="ECO:0000256" key="6">
    <source>
        <dbReference type="ARBA" id="ARBA00022490"/>
    </source>
</evidence>
<dbReference type="AlphaFoldDB" id="A0A376DWS5"/>
<dbReference type="Gene3D" id="3.20.20.70">
    <property type="entry name" value="Aldolase class I"/>
    <property type="match status" value="1"/>
</dbReference>
<evidence type="ECO:0000256" key="7">
    <source>
        <dbReference type="ARBA" id="ARBA00022679"/>
    </source>
</evidence>
<feature type="domain" description="DAHP synthetase I/KDSA" evidence="9">
    <location>
        <begin position="10"/>
        <end position="61"/>
    </location>
</feature>
<dbReference type="GO" id="GO:0005737">
    <property type="term" value="C:cytoplasm"/>
    <property type="evidence" value="ECO:0007669"/>
    <property type="project" value="UniProtKB-SubCell"/>
</dbReference>
<evidence type="ECO:0000313" key="11">
    <source>
        <dbReference type="Proteomes" id="UP000255224"/>
    </source>
</evidence>
<evidence type="ECO:0000256" key="1">
    <source>
        <dbReference type="ARBA" id="ARBA00004496"/>
    </source>
</evidence>